<feature type="transmembrane region" description="Helical" evidence="6">
    <location>
        <begin position="406"/>
        <end position="425"/>
    </location>
</feature>
<evidence type="ECO:0000256" key="6">
    <source>
        <dbReference type="SAM" id="Phobius"/>
    </source>
</evidence>
<comment type="caution">
    <text evidence="7">The sequence shown here is derived from an EMBL/GenBank/DDBJ whole genome shotgun (WGS) entry which is preliminary data.</text>
</comment>
<evidence type="ECO:0008006" key="9">
    <source>
        <dbReference type="Google" id="ProtNLM"/>
    </source>
</evidence>
<keyword evidence="8" id="KW-1185">Reference proteome</keyword>
<feature type="transmembrane region" description="Helical" evidence="6">
    <location>
        <begin position="226"/>
        <end position="245"/>
    </location>
</feature>
<name>A0A3R6FJY7_9BACT</name>
<evidence type="ECO:0000256" key="3">
    <source>
        <dbReference type="ARBA" id="ARBA00022692"/>
    </source>
</evidence>
<evidence type="ECO:0000313" key="7">
    <source>
        <dbReference type="EMBL" id="RHK50185.1"/>
    </source>
</evidence>
<feature type="transmembrane region" description="Helical" evidence="6">
    <location>
        <begin position="376"/>
        <end position="394"/>
    </location>
</feature>
<protein>
    <recommendedName>
        <fullName evidence="9">Polysaccharide biosynthesis protein</fullName>
    </recommendedName>
</protein>
<accession>A0A3R6FJY7</accession>
<reference evidence="7 8" key="1">
    <citation type="submission" date="2018-08" db="EMBL/GenBank/DDBJ databases">
        <title>A genome reference for cultivated species of the human gut microbiota.</title>
        <authorList>
            <person name="Zou Y."/>
            <person name="Xue W."/>
            <person name="Luo G."/>
        </authorList>
    </citation>
    <scope>NUCLEOTIDE SEQUENCE [LARGE SCALE GENOMIC DNA]</scope>
    <source>
        <strain evidence="7 8">AF42-9</strain>
    </source>
</reference>
<evidence type="ECO:0000256" key="2">
    <source>
        <dbReference type="ARBA" id="ARBA00022475"/>
    </source>
</evidence>
<keyword evidence="4 6" id="KW-1133">Transmembrane helix</keyword>
<evidence type="ECO:0000256" key="1">
    <source>
        <dbReference type="ARBA" id="ARBA00004651"/>
    </source>
</evidence>
<dbReference type="PANTHER" id="PTHR30250">
    <property type="entry name" value="PST FAMILY PREDICTED COLANIC ACID TRANSPORTER"/>
    <property type="match status" value="1"/>
</dbReference>
<dbReference type="OrthoDB" id="5365632at2"/>
<keyword evidence="2" id="KW-1003">Cell membrane</keyword>
<keyword evidence="3 6" id="KW-0812">Transmembrane</keyword>
<dbReference type="InterPro" id="IPR050833">
    <property type="entry name" value="Poly_Biosynth_Transport"/>
</dbReference>
<dbReference type="AlphaFoldDB" id="A0A3R6FJY7"/>
<feature type="transmembrane region" description="Helical" evidence="6">
    <location>
        <begin position="315"/>
        <end position="337"/>
    </location>
</feature>
<feature type="transmembrane region" description="Helical" evidence="6">
    <location>
        <begin position="9"/>
        <end position="31"/>
    </location>
</feature>
<feature type="transmembrane region" description="Helical" evidence="6">
    <location>
        <begin position="432"/>
        <end position="453"/>
    </location>
</feature>
<dbReference type="GO" id="GO:0005886">
    <property type="term" value="C:plasma membrane"/>
    <property type="evidence" value="ECO:0007669"/>
    <property type="project" value="UniProtKB-SubCell"/>
</dbReference>
<feature type="transmembrane region" description="Helical" evidence="6">
    <location>
        <begin position="343"/>
        <end position="364"/>
    </location>
</feature>
<feature type="transmembrane region" description="Helical" evidence="6">
    <location>
        <begin position="43"/>
        <end position="66"/>
    </location>
</feature>
<comment type="subcellular location">
    <subcellularLocation>
        <location evidence="1">Cell membrane</location>
        <topology evidence="1">Multi-pass membrane protein</topology>
    </subcellularLocation>
</comment>
<feature type="transmembrane region" description="Helical" evidence="6">
    <location>
        <begin position="156"/>
        <end position="178"/>
    </location>
</feature>
<evidence type="ECO:0000256" key="5">
    <source>
        <dbReference type="ARBA" id="ARBA00023136"/>
    </source>
</evidence>
<sequence length="502" mass="56694">MQENTNKSIAVNSLILYIRLAIISVSGLLYTRFSLQALGISDYGLYSVIACIITFISIINTIMVTTSNRFIAIAIGKNDQEEVCRQFNVNLVIHVLIALLTIAVALPLGHWYIVHHVTYDGDMHTVHTVFNVSIIAAAMSFIGVPYNGLLIARERFFVFCLTDVAMSLFKLFFTYLLIDHFEHKLIIYTCVMAFMTAFPTVVFFAYCRRQFAAITRFVFVRQWRKYYDVLNFSIGIGIGAIATIGKAQGGALIINMFFSTTMNAGLAVANSVSSILQNFANNAQKPISPQIVKNYAAGNLDRCTSLVCLASKATYLSMFFVSIPFILAPEVIFGLWLKEVPPYAITFTHLLIVDILIFSINAGVNDFVFATGKIKLYQIIVNTLLVSSIVVGYLAMRRGMPPEYLFYVYIAFSFMVFLVRPFIIVRITKFDVWALVRCSYVPVLLITLLFLPTLYLKQIIGQMLSVVVAYAYFVILLYTIGLRKNERHYVNSLVRNKLLRKH</sequence>
<gene>
    <name evidence="7" type="ORF">DW060_07630</name>
</gene>
<keyword evidence="5 6" id="KW-0472">Membrane</keyword>
<evidence type="ECO:0000256" key="4">
    <source>
        <dbReference type="ARBA" id="ARBA00022989"/>
    </source>
</evidence>
<organism evidence="7 8">
    <name type="scientific">Leyella stercorea</name>
    <dbReference type="NCBI Taxonomy" id="363265"/>
    <lineage>
        <taxon>Bacteria</taxon>
        <taxon>Pseudomonadati</taxon>
        <taxon>Bacteroidota</taxon>
        <taxon>Bacteroidia</taxon>
        <taxon>Bacteroidales</taxon>
        <taxon>Prevotellaceae</taxon>
        <taxon>Leyella</taxon>
    </lineage>
</organism>
<feature type="transmembrane region" description="Helical" evidence="6">
    <location>
        <begin position="459"/>
        <end position="480"/>
    </location>
</feature>
<feature type="transmembrane region" description="Helical" evidence="6">
    <location>
        <begin position="185"/>
        <end position="206"/>
    </location>
</feature>
<evidence type="ECO:0000313" key="8">
    <source>
        <dbReference type="Proteomes" id="UP000286598"/>
    </source>
</evidence>
<dbReference type="Proteomes" id="UP000286598">
    <property type="component" value="Unassembled WGS sequence"/>
</dbReference>
<proteinExistence type="predicted"/>
<feature type="transmembrane region" description="Helical" evidence="6">
    <location>
        <begin position="87"/>
        <end position="113"/>
    </location>
</feature>
<dbReference type="PANTHER" id="PTHR30250:SF26">
    <property type="entry name" value="PSMA PROTEIN"/>
    <property type="match status" value="1"/>
</dbReference>
<dbReference type="EMBL" id="QRNO01000033">
    <property type="protein sequence ID" value="RHK50185.1"/>
    <property type="molecule type" value="Genomic_DNA"/>
</dbReference>
<feature type="transmembrane region" description="Helical" evidence="6">
    <location>
        <begin position="251"/>
        <end position="269"/>
    </location>
</feature>
<feature type="transmembrane region" description="Helical" evidence="6">
    <location>
        <begin position="125"/>
        <end position="144"/>
    </location>
</feature>